<reference evidence="1" key="1">
    <citation type="submission" date="2020-08" db="EMBL/GenBank/DDBJ databases">
        <authorList>
            <person name="Cejkova D."/>
            <person name="Kubasova T."/>
            <person name="Jahodarova E."/>
            <person name="Rychlik I."/>
        </authorList>
    </citation>
    <scope>NUCLEOTIDE SEQUENCE</scope>
    <source>
        <strain evidence="1">An420c</strain>
    </source>
</reference>
<reference evidence="1" key="2">
    <citation type="journal article" date="2021" name="Sci. Rep.">
        <title>The distribution of antibiotic resistance genes in chicken gut microbiota commensals.</title>
        <authorList>
            <person name="Juricova H."/>
            <person name="Matiasovicova J."/>
            <person name="Kubasova T."/>
            <person name="Cejkova D."/>
            <person name="Rychlik I."/>
        </authorList>
    </citation>
    <scope>NUCLEOTIDE SEQUENCE</scope>
    <source>
        <strain evidence="1">An420c</strain>
    </source>
</reference>
<gene>
    <name evidence="1" type="ORF">H6A13_10025</name>
</gene>
<dbReference type="AlphaFoldDB" id="A0A939BCM5"/>
<evidence type="ECO:0000313" key="2">
    <source>
        <dbReference type="Proteomes" id="UP000713880"/>
    </source>
</evidence>
<sequence>MKKADESEKRRQRLLEETRALYSDRRNVPEYRGLYRNLPAVHPRYGASYRELYGQDDAGGQKGTFGIRLLLCCFLFTFFVTLDRQEIEIFEVDSGQIEEAVSQDIDIGKFIQEK</sequence>
<dbReference type="EMBL" id="JACJLV010000035">
    <property type="protein sequence ID" value="MBM6827425.1"/>
    <property type="molecule type" value="Genomic_DNA"/>
</dbReference>
<dbReference type="Proteomes" id="UP000713880">
    <property type="component" value="Unassembled WGS sequence"/>
</dbReference>
<comment type="caution">
    <text evidence="1">The sequence shown here is derived from an EMBL/GenBank/DDBJ whole genome shotgun (WGS) entry which is preliminary data.</text>
</comment>
<accession>A0A939BCM5</accession>
<organism evidence="1 2">
    <name type="scientific">Mordavella massiliensis</name>
    <dbReference type="NCBI Taxonomy" id="1871024"/>
    <lineage>
        <taxon>Bacteria</taxon>
        <taxon>Bacillati</taxon>
        <taxon>Bacillota</taxon>
        <taxon>Clostridia</taxon>
        <taxon>Eubacteriales</taxon>
        <taxon>Clostridiaceae</taxon>
        <taxon>Mordavella</taxon>
    </lineage>
</organism>
<evidence type="ECO:0000313" key="1">
    <source>
        <dbReference type="EMBL" id="MBM6827425.1"/>
    </source>
</evidence>
<proteinExistence type="predicted"/>
<keyword evidence="2" id="KW-1185">Reference proteome</keyword>
<name>A0A939BCM5_9CLOT</name>
<protein>
    <submittedName>
        <fullName evidence="1">Uncharacterized protein</fullName>
    </submittedName>
</protein>